<evidence type="ECO:0000256" key="1">
    <source>
        <dbReference type="SAM" id="Phobius"/>
    </source>
</evidence>
<gene>
    <name evidence="5" type="ORF">HF964_02680</name>
</gene>
<feature type="transmembrane region" description="Helical" evidence="1">
    <location>
        <begin position="306"/>
        <end position="326"/>
    </location>
</feature>
<keyword evidence="6" id="KW-1185">Reference proteome</keyword>
<proteinExistence type="predicted"/>
<evidence type="ECO:0000259" key="3">
    <source>
        <dbReference type="Pfam" id="PF06030"/>
    </source>
</evidence>
<reference evidence="5 6" key="1">
    <citation type="submission" date="2020-04" db="EMBL/GenBank/DDBJ databases">
        <title>MicrobeNet Type strains.</title>
        <authorList>
            <person name="Nicholson A.C."/>
        </authorList>
    </citation>
    <scope>NUCLEOTIDE SEQUENCE [LARGE SCALE GENOMIC DNA]</scope>
    <source>
        <strain evidence="5 6">CCUG 61472</strain>
    </source>
</reference>
<keyword evidence="1" id="KW-1133">Transmembrane helix</keyword>
<evidence type="ECO:0000313" key="6">
    <source>
        <dbReference type="Proteomes" id="UP000549765"/>
    </source>
</evidence>
<dbReference type="Pfam" id="PF11797">
    <property type="entry name" value="WxLIP_HBD"/>
    <property type="match status" value="1"/>
</dbReference>
<protein>
    <submittedName>
        <fullName evidence="5">DUF916 domain-containing protein</fullName>
    </submittedName>
</protein>
<dbReference type="EMBL" id="JAAXPN010000001">
    <property type="protein sequence ID" value="NKZ23715.1"/>
    <property type="molecule type" value="Genomic_DNA"/>
</dbReference>
<feature type="domain" description="WxL Interacting Protein peptidoglycan binding" evidence="3">
    <location>
        <begin position="36"/>
        <end position="161"/>
    </location>
</feature>
<evidence type="ECO:0000313" key="5">
    <source>
        <dbReference type="EMBL" id="NKZ23715.1"/>
    </source>
</evidence>
<dbReference type="RefSeq" id="WP_168721499.1">
    <property type="nucleotide sequence ID" value="NZ_JAGMVU010000036.1"/>
</dbReference>
<keyword evidence="1" id="KW-0812">Transmembrane</keyword>
<sequence length="331" mass="37038">MQKKIQGTITLIIFCIGMILLVQSSPVHAAQASAEFELTPILPKNQNTQVVNHFSLNVRPQRPQDLQVVITNLTDRKLKIYQSVGNAYTKTNGIISTDTPKVAEKFNSDSSLKYQFVNSFRLLDPKVITLAPHAHVTVTGRFIGNVDLRFVGLIMGGWNFTTKHKHEQVITSQSMWVDLHVTKRLQPNIVLQNVEVERQRHHENLVVHVENAVPAAFYGEVNATVLNDKKQLVSQVSYPQLRIAPNSNFLLDVLASGVHLQAGKYILKIDTDDALTKQQRHLTRQLTIAKAGQHQAVTSDKQPIPWGWIFSGISATVAIIAIGGWISNRRK</sequence>
<evidence type="ECO:0000256" key="2">
    <source>
        <dbReference type="SAM" id="SignalP"/>
    </source>
</evidence>
<dbReference type="InterPro" id="IPR021759">
    <property type="entry name" value="WxLIP_HBD"/>
</dbReference>
<dbReference type="AlphaFoldDB" id="A0A7X6N261"/>
<dbReference type="Pfam" id="PF06030">
    <property type="entry name" value="WxLIP_PGBD"/>
    <property type="match status" value="1"/>
</dbReference>
<keyword evidence="2" id="KW-0732">Signal</keyword>
<dbReference type="Proteomes" id="UP000549765">
    <property type="component" value="Unassembled WGS sequence"/>
</dbReference>
<feature type="domain" description="WxL Interacting Protein host binding" evidence="4">
    <location>
        <begin position="182"/>
        <end position="291"/>
    </location>
</feature>
<name>A0A7X6N261_9LACO</name>
<comment type="caution">
    <text evidence="5">The sequence shown here is derived from an EMBL/GenBank/DDBJ whole genome shotgun (WGS) entry which is preliminary data.</text>
</comment>
<feature type="chain" id="PRO_5031479859" evidence="2">
    <location>
        <begin position="30"/>
        <end position="331"/>
    </location>
</feature>
<accession>A0A7X6N261</accession>
<dbReference type="InterPro" id="IPR010317">
    <property type="entry name" value="WxLIP_PGBD"/>
</dbReference>
<organism evidence="5 6">
    <name type="scientific">Periweissella fabalis</name>
    <dbReference type="NCBI Taxonomy" id="1070421"/>
    <lineage>
        <taxon>Bacteria</taxon>
        <taxon>Bacillati</taxon>
        <taxon>Bacillota</taxon>
        <taxon>Bacilli</taxon>
        <taxon>Lactobacillales</taxon>
        <taxon>Lactobacillaceae</taxon>
        <taxon>Periweissella</taxon>
    </lineage>
</organism>
<evidence type="ECO:0000259" key="4">
    <source>
        <dbReference type="Pfam" id="PF11797"/>
    </source>
</evidence>
<keyword evidence="1" id="KW-0472">Membrane</keyword>
<feature type="signal peptide" evidence="2">
    <location>
        <begin position="1"/>
        <end position="29"/>
    </location>
</feature>